<dbReference type="Pfam" id="PF04079">
    <property type="entry name" value="SMC_ScpB"/>
    <property type="match status" value="1"/>
</dbReference>
<keyword evidence="2" id="KW-0132">Cell division</keyword>
<comment type="caution">
    <text evidence="5">The sequence shown here is derived from an EMBL/GenBank/DDBJ whole genome shotgun (WGS) entry which is preliminary data.</text>
</comment>
<keyword evidence="1" id="KW-0963">Cytoplasm</keyword>
<evidence type="ECO:0000256" key="1">
    <source>
        <dbReference type="ARBA" id="ARBA00022490"/>
    </source>
</evidence>
<dbReference type="InterPro" id="IPR036388">
    <property type="entry name" value="WH-like_DNA-bd_sf"/>
</dbReference>
<protein>
    <submittedName>
        <fullName evidence="5">SMC-Scp complex subunit ScpB</fullName>
    </submittedName>
</protein>
<keyword evidence="6" id="KW-1185">Reference proteome</keyword>
<dbReference type="PANTHER" id="PTHR34298:SF2">
    <property type="entry name" value="SEGREGATION AND CONDENSATION PROTEIN B"/>
    <property type="match status" value="1"/>
</dbReference>
<organism evidence="5 6">
    <name type="scientific">Hamadaea flava</name>
    <dbReference type="NCBI Taxonomy" id="1742688"/>
    <lineage>
        <taxon>Bacteria</taxon>
        <taxon>Bacillati</taxon>
        <taxon>Actinomycetota</taxon>
        <taxon>Actinomycetes</taxon>
        <taxon>Micromonosporales</taxon>
        <taxon>Micromonosporaceae</taxon>
        <taxon>Hamadaea</taxon>
    </lineage>
</organism>
<name>A0ABV8LR28_9ACTN</name>
<evidence type="ECO:0000256" key="2">
    <source>
        <dbReference type="ARBA" id="ARBA00022618"/>
    </source>
</evidence>
<proteinExistence type="predicted"/>
<dbReference type="NCBIfam" id="TIGR00281">
    <property type="entry name" value="SMC-Scp complex subunit ScpB"/>
    <property type="match status" value="1"/>
</dbReference>
<evidence type="ECO:0000256" key="4">
    <source>
        <dbReference type="ARBA" id="ARBA00023306"/>
    </source>
</evidence>
<dbReference type="InterPro" id="IPR005234">
    <property type="entry name" value="ScpB_csome_segregation"/>
</dbReference>
<dbReference type="PANTHER" id="PTHR34298">
    <property type="entry name" value="SEGREGATION AND CONDENSATION PROTEIN B"/>
    <property type="match status" value="1"/>
</dbReference>
<dbReference type="Proteomes" id="UP001595816">
    <property type="component" value="Unassembled WGS sequence"/>
</dbReference>
<evidence type="ECO:0000256" key="3">
    <source>
        <dbReference type="ARBA" id="ARBA00022829"/>
    </source>
</evidence>
<dbReference type="EMBL" id="JBHSAY010000012">
    <property type="protein sequence ID" value="MFC4133511.1"/>
    <property type="molecule type" value="Genomic_DNA"/>
</dbReference>
<evidence type="ECO:0000313" key="5">
    <source>
        <dbReference type="EMBL" id="MFC4133511.1"/>
    </source>
</evidence>
<keyword evidence="4" id="KW-0131">Cell cycle</keyword>
<reference evidence="6" key="1">
    <citation type="journal article" date="2019" name="Int. J. Syst. Evol. Microbiol.">
        <title>The Global Catalogue of Microorganisms (GCM) 10K type strain sequencing project: providing services to taxonomists for standard genome sequencing and annotation.</title>
        <authorList>
            <consortium name="The Broad Institute Genomics Platform"/>
            <consortium name="The Broad Institute Genome Sequencing Center for Infectious Disease"/>
            <person name="Wu L."/>
            <person name="Ma J."/>
        </authorList>
    </citation>
    <scope>NUCLEOTIDE SEQUENCE [LARGE SCALE GENOMIC DNA]</scope>
    <source>
        <strain evidence="6">CGMCC 4.7289</strain>
    </source>
</reference>
<accession>A0ABV8LR28</accession>
<dbReference type="SUPFAM" id="SSF46785">
    <property type="entry name" value="Winged helix' DNA-binding domain"/>
    <property type="match status" value="2"/>
</dbReference>
<dbReference type="Gene3D" id="1.10.10.10">
    <property type="entry name" value="Winged helix-like DNA-binding domain superfamily/Winged helix DNA-binding domain"/>
    <property type="match status" value="2"/>
</dbReference>
<gene>
    <name evidence="5" type="primary">scpB</name>
    <name evidence="5" type="ORF">ACFOZ4_23125</name>
</gene>
<dbReference type="RefSeq" id="WP_372503208.1">
    <property type="nucleotide sequence ID" value="NZ_JAMZDZ010000001.1"/>
</dbReference>
<dbReference type="InterPro" id="IPR036390">
    <property type="entry name" value="WH_DNA-bd_sf"/>
</dbReference>
<sequence length="283" mass="30028">MAEPTDAPAEPAADLTDALEDAAAEDAADAFAAAAGRLAALVEMPKYDAEPIAEPRHILPSPQLSAPVVPTQPNRAYEAAVAEPAVAEPAVAAAEETQLAALDPGELRSALEAILMVVDEPVGEIMLAQVLEQPTEVVADALLTLAAAYTAENRGFELRRAAGGWRFYTRDAYASYVERFVLDGQSVRLTQAALETLAVVAYKQPVTRSRISAIRGVNCDGVVRTLVSRGLIEECGAEPDSGAHLYRTTSLFLEKLGLDGLDQLPPLAPFLPDNVEEIADAER</sequence>
<evidence type="ECO:0000313" key="6">
    <source>
        <dbReference type="Proteomes" id="UP001595816"/>
    </source>
</evidence>
<keyword evidence="3" id="KW-0159">Chromosome partition</keyword>